<comment type="subcellular location">
    <subcellularLocation>
        <location evidence="1">Vacuole membrane</location>
        <topology evidence="1">Peripheral membrane protein</topology>
    </subcellularLocation>
</comment>
<comment type="catalytic activity">
    <reaction evidence="5">
        <text>a 1,2-diacyl-sn-glycero-3-phospho-(1D-myo-inositol-3,5-bisphosphate) + H2O = a 1,2-diacyl-sn-glycero-3-phospho-(1D-myo-inositol-3-phosphate) + phosphate</text>
        <dbReference type="Rhea" id="RHEA:32955"/>
        <dbReference type="ChEBI" id="CHEBI:15377"/>
        <dbReference type="ChEBI" id="CHEBI:43474"/>
        <dbReference type="ChEBI" id="CHEBI:57923"/>
        <dbReference type="ChEBI" id="CHEBI:58088"/>
    </reaction>
</comment>
<dbReference type="Pfam" id="PF02383">
    <property type="entry name" value="Syja_N"/>
    <property type="match status" value="1"/>
</dbReference>
<reference evidence="11" key="1">
    <citation type="submission" date="2014-09" db="EMBL/GenBank/DDBJ databases">
        <authorList>
            <person name="Mudge J."/>
            <person name="Ramaraj T."/>
            <person name="Lindquist I.E."/>
            <person name="Bharti A.K."/>
            <person name="Sundararajan A."/>
            <person name="Cameron C.T."/>
            <person name="Woodward J.E."/>
            <person name="May G.D."/>
            <person name="Brubaker C."/>
            <person name="Broadhvest J."/>
            <person name="Wilkins T.A."/>
        </authorList>
    </citation>
    <scope>NUCLEOTIDE SEQUENCE</scope>
    <source>
        <strain evidence="11">cv. AKA8401</strain>
    </source>
</reference>
<keyword evidence="8" id="KW-1133">Transmembrane helix</keyword>
<keyword evidence="2" id="KW-0926">Vacuole</keyword>
<dbReference type="PANTHER" id="PTHR45738:SF25">
    <property type="entry name" value="PHOSPHOINOSITIDE PHOSPHATASE SAC3-RELATED"/>
    <property type="match status" value="1"/>
</dbReference>
<dbReference type="AlphaFoldDB" id="A0A0B0MB15"/>
<evidence type="ECO:0000256" key="8">
    <source>
        <dbReference type="SAM" id="Phobius"/>
    </source>
</evidence>
<evidence type="ECO:0000256" key="3">
    <source>
        <dbReference type="ARBA" id="ARBA00022801"/>
    </source>
</evidence>
<feature type="domain" description="SAC" evidence="9">
    <location>
        <begin position="146"/>
        <end position="490"/>
    </location>
</feature>
<comment type="subunit">
    <text evidence="6">Component of the PI(3,5)P2 regulatory complex at least composed of ATG18, SAC/FIG4, FAB1 and VAC14.</text>
</comment>
<dbReference type="GO" id="GO:0005774">
    <property type="term" value="C:vacuolar membrane"/>
    <property type="evidence" value="ECO:0007669"/>
    <property type="project" value="UniProtKB-SubCell"/>
</dbReference>
<dbReference type="EMBL" id="JRRC01010373">
    <property type="protein sequence ID" value="KHF97541.1"/>
    <property type="molecule type" value="Genomic_DNA"/>
</dbReference>
<evidence type="ECO:0000256" key="6">
    <source>
        <dbReference type="ARBA" id="ARBA00023464"/>
    </source>
</evidence>
<dbReference type="InterPro" id="IPR043573">
    <property type="entry name" value="Fig4-like"/>
</dbReference>
<proteinExistence type="predicted"/>
<evidence type="ECO:0000313" key="10">
    <source>
        <dbReference type="EMBL" id="KHF97541.1"/>
    </source>
</evidence>
<feature type="transmembrane region" description="Helical" evidence="8">
    <location>
        <begin position="77"/>
        <end position="97"/>
    </location>
</feature>
<sequence>MEAPLRNLKLLPVCRNSDSTKLNRNKSRIYWRVLKIDRLDPFELNIREDSTTYTEFECSELLRRIHEGNKSTGGLKFVTACYGIVGFIKFLGPYYMLLITKRRRIGAIFGHNVYAVSKSEMIPLPNSSVNPSIADFRKENRYKKLLSSVDLTKDFFFSYSYNVMCSLQKNLYNNEPGEVLYETMFVWNEFLTRGIRNHLKNTLWTVALVYGFFKQASFSVSGRSFKLMLIARRSRHYAGTRYLKRGVNEKGSVANDVETEQIVFEDVSDGFPTQITSIVQNRGSIPLFWSQETSRLNLKPDIILSKKDQSYEATRLHFENLVERYGNPIIILNLIKTQEKKPRESILRQEFANAIDFINKDLSEENRLRFLHWDLHKHSRSKSTNVLLLLGKVANYALTLTGFFYCRVTSALRPEECMTWPSSENIDDGDMLPLKCSNDTEDIYRSGRNYSGETNVANGNHSVKPPTFQRGVLRTNCIDCLDRTNVAQFLGHFQPQPGKPALWELGSYQHYRGRNGETIMDQDGRSLFKRSFSDGNILWQSESPMMAKNGKQEKSLNSTLPGLSESSPEISTCESDITYSRYTPSMPRRQLFGDMQRDRCLETGQIFFSECGDGFNYSNFVDLDCISSSGNSCEDEPFDRSSVLTSSSIAGLSLENVVNGVMGEATPSSSECGSSMKGRQQTGTELSFGNSQQSNVLEEFSDSFVQWVNSGEMLCY</sequence>
<evidence type="ECO:0000256" key="7">
    <source>
        <dbReference type="SAM" id="MobiDB-lite"/>
    </source>
</evidence>
<feature type="region of interest" description="Disordered" evidence="7">
    <location>
        <begin position="665"/>
        <end position="688"/>
    </location>
</feature>
<evidence type="ECO:0000256" key="2">
    <source>
        <dbReference type="ARBA" id="ARBA00022554"/>
    </source>
</evidence>
<dbReference type="Proteomes" id="UP000032142">
    <property type="component" value="Unassembled WGS sequence"/>
</dbReference>
<protein>
    <submittedName>
        <fullName evidence="10">Polyphosphoinositide phosphatase</fullName>
    </submittedName>
</protein>
<organism evidence="10 11">
    <name type="scientific">Gossypium arboreum</name>
    <name type="common">Tree cotton</name>
    <name type="synonym">Gossypium nanking</name>
    <dbReference type="NCBI Taxonomy" id="29729"/>
    <lineage>
        <taxon>Eukaryota</taxon>
        <taxon>Viridiplantae</taxon>
        <taxon>Streptophyta</taxon>
        <taxon>Embryophyta</taxon>
        <taxon>Tracheophyta</taxon>
        <taxon>Spermatophyta</taxon>
        <taxon>Magnoliopsida</taxon>
        <taxon>eudicotyledons</taxon>
        <taxon>Gunneridae</taxon>
        <taxon>Pentapetalae</taxon>
        <taxon>rosids</taxon>
        <taxon>malvids</taxon>
        <taxon>Malvales</taxon>
        <taxon>Malvaceae</taxon>
        <taxon>Malvoideae</taxon>
        <taxon>Gossypium</taxon>
    </lineage>
</organism>
<dbReference type="GO" id="GO:0043813">
    <property type="term" value="F:phosphatidylinositol-3,5-bisphosphate 5-phosphatase activity"/>
    <property type="evidence" value="ECO:0007669"/>
    <property type="project" value="InterPro"/>
</dbReference>
<keyword evidence="11" id="KW-1185">Reference proteome</keyword>
<comment type="caution">
    <text evidence="10">The sequence shown here is derived from an EMBL/GenBank/DDBJ whole genome shotgun (WGS) entry which is preliminary data.</text>
</comment>
<dbReference type="GO" id="GO:0046856">
    <property type="term" value="P:phosphatidylinositol dephosphorylation"/>
    <property type="evidence" value="ECO:0007669"/>
    <property type="project" value="InterPro"/>
</dbReference>
<keyword evidence="3" id="KW-0378">Hydrolase</keyword>
<dbReference type="PROSITE" id="PS50275">
    <property type="entry name" value="SAC"/>
    <property type="match status" value="1"/>
</dbReference>
<feature type="compositionally biased region" description="Polar residues" evidence="7">
    <location>
        <begin position="666"/>
        <end position="688"/>
    </location>
</feature>
<evidence type="ECO:0000256" key="4">
    <source>
        <dbReference type="ARBA" id="ARBA00023136"/>
    </source>
</evidence>
<evidence type="ECO:0000259" key="9">
    <source>
        <dbReference type="PROSITE" id="PS50275"/>
    </source>
</evidence>
<evidence type="ECO:0000256" key="1">
    <source>
        <dbReference type="ARBA" id="ARBA00004148"/>
    </source>
</evidence>
<evidence type="ECO:0000313" key="11">
    <source>
        <dbReference type="Proteomes" id="UP000032142"/>
    </source>
</evidence>
<gene>
    <name evidence="10" type="ORF">F383_02863</name>
</gene>
<keyword evidence="8" id="KW-0812">Transmembrane</keyword>
<keyword evidence="4 8" id="KW-0472">Membrane</keyword>
<dbReference type="PANTHER" id="PTHR45738">
    <property type="entry name" value="POLYPHOSPHOINOSITIDE PHOSPHATASE"/>
    <property type="match status" value="1"/>
</dbReference>
<dbReference type="InterPro" id="IPR002013">
    <property type="entry name" value="SAC_dom"/>
</dbReference>
<name>A0A0B0MB15_GOSAR</name>
<accession>A0A0B0MB15</accession>
<evidence type="ECO:0000256" key="5">
    <source>
        <dbReference type="ARBA" id="ARBA00023337"/>
    </source>
</evidence>